<reference evidence="1" key="1">
    <citation type="submission" date="2006-10" db="EMBL/GenBank/DDBJ databases">
        <authorList>
            <person name="Amadeo P."/>
            <person name="Zhao Q."/>
            <person name="Wortman J."/>
            <person name="Fraser-Liggett C."/>
            <person name="Carlton J."/>
        </authorList>
    </citation>
    <scope>NUCLEOTIDE SEQUENCE</scope>
    <source>
        <strain evidence="1">G3</strain>
    </source>
</reference>
<protein>
    <submittedName>
        <fullName evidence="1">Uncharacterized protein</fullName>
    </submittedName>
</protein>
<evidence type="ECO:0000313" key="1">
    <source>
        <dbReference type="EMBL" id="EAY08629.1"/>
    </source>
</evidence>
<sequence length="188" mass="21252">MSDDSKQNHVSLLNRIPEIAMNSPIIGYDLADKVNELPFLQEYPETRDNCFCGEPITNHSYNTCTICGCRVHHDCYPSLDKQTNPLICIQCQQKACNQILGSTIDQIRNIEENLTKITEILDQYKTPANSRAAGDIFGNIKNGAEPSQLEISLSKTLEECSSHWKDIIKCVENIQDVTSRDLFDDEKL</sequence>
<dbReference type="Proteomes" id="UP000001542">
    <property type="component" value="Unassembled WGS sequence"/>
</dbReference>
<evidence type="ECO:0000313" key="2">
    <source>
        <dbReference type="Proteomes" id="UP000001542"/>
    </source>
</evidence>
<dbReference type="VEuPathDB" id="TrichDB:TVAG_239890"/>
<dbReference type="SMR" id="A2EFD2"/>
<keyword evidence="2" id="KW-1185">Reference proteome</keyword>
<dbReference type="VEuPathDB" id="TrichDB:TVAGG3_0430870"/>
<proteinExistence type="predicted"/>
<dbReference type="RefSeq" id="XP_001320852.1">
    <property type="nucleotide sequence ID" value="XM_001320817.1"/>
</dbReference>
<organism evidence="1 2">
    <name type="scientific">Trichomonas vaginalis (strain ATCC PRA-98 / G3)</name>
    <dbReference type="NCBI Taxonomy" id="412133"/>
    <lineage>
        <taxon>Eukaryota</taxon>
        <taxon>Metamonada</taxon>
        <taxon>Parabasalia</taxon>
        <taxon>Trichomonadida</taxon>
        <taxon>Trichomonadidae</taxon>
        <taxon>Trichomonas</taxon>
    </lineage>
</organism>
<dbReference type="KEGG" id="tva:4766533"/>
<dbReference type="EMBL" id="DS113374">
    <property type="protein sequence ID" value="EAY08629.1"/>
    <property type="molecule type" value="Genomic_DNA"/>
</dbReference>
<reference evidence="1" key="2">
    <citation type="journal article" date="2007" name="Science">
        <title>Draft genome sequence of the sexually transmitted pathogen Trichomonas vaginalis.</title>
        <authorList>
            <person name="Carlton J.M."/>
            <person name="Hirt R.P."/>
            <person name="Silva J.C."/>
            <person name="Delcher A.L."/>
            <person name="Schatz M."/>
            <person name="Zhao Q."/>
            <person name="Wortman J.R."/>
            <person name="Bidwell S.L."/>
            <person name="Alsmark U.C.M."/>
            <person name="Besteiro S."/>
            <person name="Sicheritz-Ponten T."/>
            <person name="Noel C.J."/>
            <person name="Dacks J.B."/>
            <person name="Foster P.G."/>
            <person name="Simillion C."/>
            <person name="Van de Peer Y."/>
            <person name="Miranda-Saavedra D."/>
            <person name="Barton G.J."/>
            <person name="Westrop G.D."/>
            <person name="Mueller S."/>
            <person name="Dessi D."/>
            <person name="Fiori P.L."/>
            <person name="Ren Q."/>
            <person name="Paulsen I."/>
            <person name="Zhang H."/>
            <person name="Bastida-Corcuera F.D."/>
            <person name="Simoes-Barbosa A."/>
            <person name="Brown M.T."/>
            <person name="Hayes R.D."/>
            <person name="Mukherjee M."/>
            <person name="Okumura C.Y."/>
            <person name="Schneider R."/>
            <person name="Smith A.J."/>
            <person name="Vanacova S."/>
            <person name="Villalvazo M."/>
            <person name="Haas B.J."/>
            <person name="Pertea M."/>
            <person name="Feldblyum T.V."/>
            <person name="Utterback T.R."/>
            <person name="Shu C.L."/>
            <person name="Osoegawa K."/>
            <person name="de Jong P.J."/>
            <person name="Hrdy I."/>
            <person name="Horvathova L."/>
            <person name="Zubacova Z."/>
            <person name="Dolezal P."/>
            <person name="Malik S.B."/>
            <person name="Logsdon J.M. Jr."/>
            <person name="Henze K."/>
            <person name="Gupta A."/>
            <person name="Wang C.C."/>
            <person name="Dunne R.L."/>
            <person name="Upcroft J.A."/>
            <person name="Upcroft P."/>
            <person name="White O."/>
            <person name="Salzberg S.L."/>
            <person name="Tang P."/>
            <person name="Chiu C.-H."/>
            <person name="Lee Y.-S."/>
            <person name="Embley T.M."/>
            <person name="Coombs G.H."/>
            <person name="Mottram J.C."/>
            <person name="Tachezy J."/>
            <person name="Fraser-Liggett C.M."/>
            <person name="Johnson P.J."/>
        </authorList>
    </citation>
    <scope>NUCLEOTIDE SEQUENCE [LARGE SCALE GENOMIC DNA]</scope>
    <source>
        <strain evidence="1">G3</strain>
    </source>
</reference>
<name>A2EFD2_TRIV3</name>
<gene>
    <name evidence="1" type="ORF">TVAG_239890</name>
</gene>
<accession>A2EFD2</accession>
<dbReference type="AlphaFoldDB" id="A2EFD2"/>
<dbReference type="InParanoid" id="A2EFD2"/>